<dbReference type="Proteomes" id="UP001305414">
    <property type="component" value="Unassembled WGS sequence"/>
</dbReference>
<accession>A0AAN7ZB21</accession>
<protein>
    <submittedName>
        <fullName evidence="1">Uncharacterized protein</fullName>
    </submittedName>
</protein>
<dbReference type="AlphaFoldDB" id="A0AAN7ZB21"/>
<evidence type="ECO:0000313" key="2">
    <source>
        <dbReference type="Proteomes" id="UP001305414"/>
    </source>
</evidence>
<organism evidence="1 2">
    <name type="scientific">Xylaria bambusicola</name>
    <dbReference type="NCBI Taxonomy" id="326684"/>
    <lineage>
        <taxon>Eukaryota</taxon>
        <taxon>Fungi</taxon>
        <taxon>Dikarya</taxon>
        <taxon>Ascomycota</taxon>
        <taxon>Pezizomycotina</taxon>
        <taxon>Sordariomycetes</taxon>
        <taxon>Xylariomycetidae</taxon>
        <taxon>Xylariales</taxon>
        <taxon>Xylariaceae</taxon>
        <taxon>Xylaria</taxon>
    </lineage>
</organism>
<keyword evidence="2" id="KW-1185">Reference proteome</keyword>
<reference evidence="1 2" key="1">
    <citation type="submission" date="2023-10" db="EMBL/GenBank/DDBJ databases">
        <title>Draft genome sequence of Xylaria bambusicola isolate GMP-LS, the root and basal stem rot pathogen of sugarcane in Indonesia.</title>
        <authorList>
            <person name="Selvaraj P."/>
            <person name="Muralishankar V."/>
            <person name="Muruganantham S."/>
            <person name="Sp S."/>
            <person name="Haryani S."/>
            <person name="Lau K.J.X."/>
            <person name="Naqvi N.I."/>
        </authorList>
    </citation>
    <scope>NUCLEOTIDE SEQUENCE [LARGE SCALE GENOMIC DNA]</scope>
    <source>
        <strain evidence="1">GMP-LS</strain>
    </source>
</reference>
<comment type="caution">
    <text evidence="1">The sequence shown here is derived from an EMBL/GenBank/DDBJ whole genome shotgun (WGS) entry which is preliminary data.</text>
</comment>
<sequence length="83" mass="9475">MWGFVFRDVDHGSFRRLVVGTVDTYLIWPQLIEIQPMTGCLRRRQFSLSGENLFCTITDGIGVVFENDAVADIEGTPELTYLF</sequence>
<gene>
    <name evidence="1" type="ORF">RRF57_008540</name>
</gene>
<name>A0AAN7ZB21_9PEZI</name>
<evidence type="ECO:0000313" key="1">
    <source>
        <dbReference type="EMBL" id="KAK5632826.1"/>
    </source>
</evidence>
<proteinExistence type="predicted"/>
<dbReference type="EMBL" id="JAWHQM010000027">
    <property type="protein sequence ID" value="KAK5632826.1"/>
    <property type="molecule type" value="Genomic_DNA"/>
</dbReference>